<comment type="similarity">
    <text evidence="7">Belongs to the binding-protein-dependent transport system permease family.</text>
</comment>
<dbReference type="PROSITE" id="PS50928">
    <property type="entry name" value="ABC_TM1"/>
    <property type="match status" value="1"/>
</dbReference>
<evidence type="ECO:0000256" key="3">
    <source>
        <dbReference type="ARBA" id="ARBA00022475"/>
    </source>
</evidence>
<gene>
    <name evidence="9" type="ORF">DAETH_36140</name>
</gene>
<dbReference type="PANTHER" id="PTHR43744:SF9">
    <property type="entry name" value="POLYGALACTURONAN_RHAMNOGALACTURONAN TRANSPORT SYSTEM PERMEASE PROTEIN YTCP"/>
    <property type="match status" value="1"/>
</dbReference>
<sequence length="289" mass="31232">MTLRAWERRLTPGQVLVRVGLGLIFLVTAYPFVYVFSLAVMPYENFVRQSAHFLPSGFTLTYFGQVLSDPRLAHAFGISALKTVVGTVLSVVATVAAGWALSRPELRYGRLLTALFIVPLFVGGGLIPYFLVIRATGLLNTFGALVVPGLVASFNLLVVRSYFQSYPQAVLDAATVDGASAWTTFWRVVWPTSTPIIATVALLSGVGHWNEYFWPSLLVQSDLSPAQVVLQNLAVGRSFLSQINATGAQAAPESLIAAVAAIMVIPVLIVYPFLQRFVVSGILIGSVKE</sequence>
<feature type="transmembrane region" description="Helical" evidence="7">
    <location>
        <begin position="138"/>
        <end position="158"/>
    </location>
</feature>
<keyword evidence="10" id="KW-1185">Reference proteome</keyword>
<evidence type="ECO:0000256" key="2">
    <source>
        <dbReference type="ARBA" id="ARBA00022448"/>
    </source>
</evidence>
<evidence type="ECO:0000259" key="8">
    <source>
        <dbReference type="PROSITE" id="PS50928"/>
    </source>
</evidence>
<feature type="domain" description="ABC transmembrane type-1" evidence="8">
    <location>
        <begin position="76"/>
        <end position="274"/>
    </location>
</feature>
<feature type="transmembrane region" description="Helical" evidence="7">
    <location>
        <begin position="72"/>
        <end position="99"/>
    </location>
</feature>
<name>A0ABM8AIW0_9DEIO</name>
<evidence type="ECO:0000256" key="6">
    <source>
        <dbReference type="ARBA" id="ARBA00023136"/>
    </source>
</evidence>
<evidence type="ECO:0000313" key="9">
    <source>
        <dbReference type="EMBL" id="BDP43645.1"/>
    </source>
</evidence>
<dbReference type="Gene3D" id="1.10.3720.10">
    <property type="entry name" value="MetI-like"/>
    <property type="match status" value="1"/>
</dbReference>
<evidence type="ECO:0000256" key="4">
    <source>
        <dbReference type="ARBA" id="ARBA00022692"/>
    </source>
</evidence>
<geneLocation type="plasmid" evidence="9 10">
    <name>pDAETH-1</name>
</geneLocation>
<dbReference type="SUPFAM" id="SSF161098">
    <property type="entry name" value="MetI-like"/>
    <property type="match status" value="1"/>
</dbReference>
<keyword evidence="3" id="KW-1003">Cell membrane</keyword>
<keyword evidence="4 7" id="KW-0812">Transmembrane</keyword>
<protein>
    <submittedName>
        <fullName evidence="9">Sugar ABC transporter permease</fullName>
    </submittedName>
</protein>
<proteinExistence type="inferred from homology"/>
<dbReference type="PANTHER" id="PTHR43744">
    <property type="entry name" value="ABC TRANSPORTER PERMEASE PROTEIN MG189-RELATED-RELATED"/>
    <property type="match status" value="1"/>
</dbReference>
<dbReference type="Proteomes" id="UP001064971">
    <property type="component" value="Plasmid pDAETH-1"/>
</dbReference>
<feature type="transmembrane region" description="Helical" evidence="7">
    <location>
        <begin position="255"/>
        <end position="274"/>
    </location>
</feature>
<evidence type="ECO:0000313" key="10">
    <source>
        <dbReference type="Proteomes" id="UP001064971"/>
    </source>
</evidence>
<dbReference type="InterPro" id="IPR000515">
    <property type="entry name" value="MetI-like"/>
</dbReference>
<evidence type="ECO:0000256" key="5">
    <source>
        <dbReference type="ARBA" id="ARBA00022989"/>
    </source>
</evidence>
<keyword evidence="2 7" id="KW-0813">Transport</keyword>
<feature type="transmembrane region" description="Helical" evidence="7">
    <location>
        <begin position="21"/>
        <end position="43"/>
    </location>
</feature>
<reference evidence="9" key="1">
    <citation type="submission" date="2022-07" db="EMBL/GenBank/DDBJ databases">
        <title>Complete Genome Sequence of the Radioresistant Bacterium Deinococcus aetherius ST0316, Isolated from the Air Dust collected in Lower Stratosphere above Japan.</title>
        <authorList>
            <person name="Satoh K."/>
            <person name="Hagiwara K."/>
            <person name="Katsumata K."/>
            <person name="Kubo A."/>
            <person name="Yokobori S."/>
            <person name="Yamagishi A."/>
            <person name="Oono Y."/>
            <person name="Narumi I."/>
        </authorList>
    </citation>
    <scope>NUCLEOTIDE SEQUENCE</scope>
    <source>
        <strain evidence="9">ST0316</strain>
        <plasmid evidence="9">pDAETH-1</plasmid>
    </source>
</reference>
<comment type="subcellular location">
    <subcellularLocation>
        <location evidence="1 7">Cell membrane</location>
        <topology evidence="1 7">Multi-pass membrane protein</topology>
    </subcellularLocation>
</comment>
<dbReference type="CDD" id="cd06261">
    <property type="entry name" value="TM_PBP2"/>
    <property type="match status" value="1"/>
</dbReference>
<dbReference type="EMBL" id="AP026561">
    <property type="protein sequence ID" value="BDP43645.1"/>
    <property type="molecule type" value="Genomic_DNA"/>
</dbReference>
<dbReference type="Pfam" id="PF00528">
    <property type="entry name" value="BPD_transp_1"/>
    <property type="match status" value="1"/>
</dbReference>
<keyword evidence="5 7" id="KW-1133">Transmembrane helix</keyword>
<dbReference type="RefSeq" id="WP_264777515.1">
    <property type="nucleotide sequence ID" value="NZ_AP026561.1"/>
</dbReference>
<organism evidence="9 10">
    <name type="scientific">Deinococcus aetherius</name>
    <dbReference type="NCBI Taxonomy" id="200252"/>
    <lineage>
        <taxon>Bacteria</taxon>
        <taxon>Thermotogati</taxon>
        <taxon>Deinococcota</taxon>
        <taxon>Deinococci</taxon>
        <taxon>Deinococcales</taxon>
        <taxon>Deinococcaceae</taxon>
        <taxon>Deinococcus</taxon>
    </lineage>
</organism>
<feature type="transmembrane region" description="Helical" evidence="7">
    <location>
        <begin position="111"/>
        <end position="132"/>
    </location>
</feature>
<dbReference type="InterPro" id="IPR035906">
    <property type="entry name" value="MetI-like_sf"/>
</dbReference>
<evidence type="ECO:0000256" key="7">
    <source>
        <dbReference type="RuleBase" id="RU363032"/>
    </source>
</evidence>
<keyword evidence="6 7" id="KW-0472">Membrane</keyword>
<keyword evidence="9" id="KW-0614">Plasmid</keyword>
<evidence type="ECO:0000256" key="1">
    <source>
        <dbReference type="ARBA" id="ARBA00004651"/>
    </source>
</evidence>
<accession>A0ABM8AIW0</accession>